<proteinExistence type="predicted"/>
<dbReference type="EMBL" id="BLXT01007347">
    <property type="protein sequence ID" value="GFO38738.1"/>
    <property type="molecule type" value="Genomic_DNA"/>
</dbReference>
<name>A0AAV4D3Y1_9GAST</name>
<comment type="caution">
    <text evidence="2">The sequence shown here is derived from an EMBL/GenBank/DDBJ whole genome shotgun (WGS) entry which is preliminary data.</text>
</comment>
<keyword evidence="3" id="KW-1185">Reference proteome</keyword>
<feature type="compositionally biased region" description="Basic and acidic residues" evidence="1">
    <location>
        <begin position="101"/>
        <end position="113"/>
    </location>
</feature>
<feature type="compositionally biased region" description="Basic and acidic residues" evidence="1">
    <location>
        <begin position="8"/>
        <end position="21"/>
    </location>
</feature>
<dbReference type="Proteomes" id="UP000735302">
    <property type="component" value="Unassembled WGS sequence"/>
</dbReference>
<evidence type="ECO:0000313" key="2">
    <source>
        <dbReference type="EMBL" id="GFO38738.1"/>
    </source>
</evidence>
<organism evidence="2 3">
    <name type="scientific">Plakobranchus ocellatus</name>
    <dbReference type="NCBI Taxonomy" id="259542"/>
    <lineage>
        <taxon>Eukaryota</taxon>
        <taxon>Metazoa</taxon>
        <taxon>Spiralia</taxon>
        <taxon>Lophotrochozoa</taxon>
        <taxon>Mollusca</taxon>
        <taxon>Gastropoda</taxon>
        <taxon>Heterobranchia</taxon>
        <taxon>Euthyneura</taxon>
        <taxon>Panpulmonata</taxon>
        <taxon>Sacoglossa</taxon>
        <taxon>Placobranchoidea</taxon>
        <taxon>Plakobranchidae</taxon>
        <taxon>Plakobranchus</taxon>
    </lineage>
</organism>
<feature type="region of interest" description="Disordered" evidence="1">
    <location>
        <begin position="1"/>
        <end position="30"/>
    </location>
</feature>
<gene>
    <name evidence="2" type="ORF">PoB_006524300</name>
</gene>
<feature type="region of interest" description="Disordered" evidence="1">
    <location>
        <begin position="87"/>
        <end position="127"/>
    </location>
</feature>
<evidence type="ECO:0000313" key="3">
    <source>
        <dbReference type="Proteomes" id="UP000735302"/>
    </source>
</evidence>
<accession>A0AAV4D3Y1</accession>
<sequence length="127" mass="14010">MEEEEEEEKRKEAQVEEEKSKRNAGGRRNMAAGAYRGMFPKIKKLWYEIIISGVVNLLNTTVVVEASLPPEIWIGYSAIPRRGDLRLLGPPSGQGAGSGARTRDRGVPADLRADSQTTVPPKPFVSF</sequence>
<dbReference type="AlphaFoldDB" id="A0AAV4D3Y1"/>
<evidence type="ECO:0000256" key="1">
    <source>
        <dbReference type="SAM" id="MobiDB-lite"/>
    </source>
</evidence>
<reference evidence="2 3" key="1">
    <citation type="journal article" date="2021" name="Elife">
        <title>Chloroplast acquisition without the gene transfer in kleptoplastic sea slugs, Plakobranchus ocellatus.</title>
        <authorList>
            <person name="Maeda T."/>
            <person name="Takahashi S."/>
            <person name="Yoshida T."/>
            <person name="Shimamura S."/>
            <person name="Takaki Y."/>
            <person name="Nagai Y."/>
            <person name="Toyoda A."/>
            <person name="Suzuki Y."/>
            <person name="Arimoto A."/>
            <person name="Ishii H."/>
            <person name="Satoh N."/>
            <person name="Nishiyama T."/>
            <person name="Hasebe M."/>
            <person name="Maruyama T."/>
            <person name="Minagawa J."/>
            <person name="Obokata J."/>
            <person name="Shigenobu S."/>
        </authorList>
    </citation>
    <scope>NUCLEOTIDE SEQUENCE [LARGE SCALE GENOMIC DNA]</scope>
</reference>
<protein>
    <submittedName>
        <fullName evidence="2">Uncharacterized protein</fullName>
    </submittedName>
</protein>